<dbReference type="EMBL" id="CP000698">
    <property type="protein sequence ID" value="ABQ25335.1"/>
    <property type="molecule type" value="Genomic_DNA"/>
</dbReference>
<dbReference type="InterPro" id="IPR036388">
    <property type="entry name" value="WH-like_DNA-bd_sf"/>
</dbReference>
<dbReference type="OrthoDB" id="195851at2"/>
<gene>
    <name evidence="5" type="ordered locus">Gura_1130</name>
</gene>
<dbReference type="SUPFAM" id="SSF46785">
    <property type="entry name" value="Winged helix' DNA-binding domain"/>
    <property type="match status" value="1"/>
</dbReference>
<dbReference type="HOGENOM" id="CLU_083287_18_6_7"/>
<accession>A5GAR3</accession>
<dbReference type="PANTHER" id="PTHR42756">
    <property type="entry name" value="TRANSCRIPTIONAL REGULATOR, MARR"/>
    <property type="match status" value="1"/>
</dbReference>
<sequence>MEFKLDAPLGYVINKTALALKNELGRRFKPYDITVEQWRVLNRLWEKDGLTQKELAEQIFKDQPNTTRILDKLQNKGIIRREASPDDRRAFIINLTGEGRMLRAQLLPVACQMGEDVFTGISEEEQLLLKVLLNKICANIDTISADEK</sequence>
<dbReference type="Proteomes" id="UP000006695">
    <property type="component" value="Chromosome"/>
</dbReference>
<reference evidence="5 6" key="1">
    <citation type="submission" date="2007-05" db="EMBL/GenBank/DDBJ databases">
        <title>Complete sequence of Geobacter uraniireducens Rf4.</title>
        <authorList>
            <consortium name="US DOE Joint Genome Institute"/>
            <person name="Copeland A."/>
            <person name="Lucas S."/>
            <person name="Lapidus A."/>
            <person name="Barry K."/>
            <person name="Detter J.C."/>
            <person name="Glavina del Rio T."/>
            <person name="Hammon N."/>
            <person name="Israni S."/>
            <person name="Dalin E."/>
            <person name="Tice H."/>
            <person name="Pitluck S."/>
            <person name="Chertkov O."/>
            <person name="Brettin T."/>
            <person name="Bruce D."/>
            <person name="Han C."/>
            <person name="Schmutz J."/>
            <person name="Larimer F."/>
            <person name="Land M."/>
            <person name="Hauser L."/>
            <person name="Kyrpides N."/>
            <person name="Mikhailova N."/>
            <person name="Shelobolina E."/>
            <person name="Aklujkar M."/>
            <person name="Lovley D."/>
            <person name="Richardson P."/>
        </authorList>
    </citation>
    <scope>NUCLEOTIDE SEQUENCE [LARGE SCALE GENOMIC DNA]</scope>
    <source>
        <strain evidence="5 6">Rf4</strain>
    </source>
</reference>
<dbReference type="PRINTS" id="PR00598">
    <property type="entry name" value="HTHMARR"/>
</dbReference>
<dbReference type="AlphaFoldDB" id="A5GAR3"/>
<dbReference type="STRING" id="351605.Gura_1130"/>
<dbReference type="InterPro" id="IPR000835">
    <property type="entry name" value="HTH_MarR-typ"/>
</dbReference>
<keyword evidence="6" id="KW-1185">Reference proteome</keyword>
<proteinExistence type="predicted"/>
<evidence type="ECO:0000256" key="1">
    <source>
        <dbReference type="ARBA" id="ARBA00023015"/>
    </source>
</evidence>
<name>A5GAR3_GEOUR</name>
<dbReference type="PANTHER" id="PTHR42756:SF1">
    <property type="entry name" value="TRANSCRIPTIONAL REPRESSOR OF EMRAB OPERON"/>
    <property type="match status" value="1"/>
</dbReference>
<protein>
    <submittedName>
        <fullName evidence="5">Transcriptional regulator, MarR family</fullName>
    </submittedName>
</protein>
<dbReference type="RefSeq" id="WP_011938057.1">
    <property type="nucleotide sequence ID" value="NC_009483.1"/>
</dbReference>
<dbReference type="PROSITE" id="PS50995">
    <property type="entry name" value="HTH_MARR_2"/>
    <property type="match status" value="1"/>
</dbReference>
<feature type="domain" description="HTH marR-type" evidence="4">
    <location>
        <begin position="6"/>
        <end position="138"/>
    </location>
</feature>
<evidence type="ECO:0000256" key="3">
    <source>
        <dbReference type="ARBA" id="ARBA00023163"/>
    </source>
</evidence>
<keyword evidence="3" id="KW-0804">Transcription</keyword>
<dbReference type="Gene3D" id="1.10.10.10">
    <property type="entry name" value="Winged helix-like DNA-binding domain superfamily/Winged helix DNA-binding domain"/>
    <property type="match status" value="1"/>
</dbReference>
<evidence type="ECO:0000313" key="5">
    <source>
        <dbReference type="EMBL" id="ABQ25335.1"/>
    </source>
</evidence>
<evidence type="ECO:0000259" key="4">
    <source>
        <dbReference type="PROSITE" id="PS50995"/>
    </source>
</evidence>
<keyword evidence="1" id="KW-0805">Transcription regulation</keyword>
<keyword evidence="2" id="KW-0238">DNA-binding</keyword>
<dbReference type="GO" id="GO:0003700">
    <property type="term" value="F:DNA-binding transcription factor activity"/>
    <property type="evidence" value="ECO:0007669"/>
    <property type="project" value="InterPro"/>
</dbReference>
<evidence type="ECO:0000256" key="2">
    <source>
        <dbReference type="ARBA" id="ARBA00023125"/>
    </source>
</evidence>
<evidence type="ECO:0000313" key="6">
    <source>
        <dbReference type="Proteomes" id="UP000006695"/>
    </source>
</evidence>
<dbReference type="Pfam" id="PF01047">
    <property type="entry name" value="MarR"/>
    <property type="match status" value="1"/>
</dbReference>
<dbReference type="SMART" id="SM00347">
    <property type="entry name" value="HTH_MARR"/>
    <property type="match status" value="1"/>
</dbReference>
<dbReference type="InterPro" id="IPR036390">
    <property type="entry name" value="WH_DNA-bd_sf"/>
</dbReference>
<dbReference type="KEGG" id="gur:Gura_1130"/>
<organism evidence="5 6">
    <name type="scientific">Geotalea uraniireducens (strain Rf4)</name>
    <name type="common">Geobacter uraniireducens</name>
    <dbReference type="NCBI Taxonomy" id="351605"/>
    <lineage>
        <taxon>Bacteria</taxon>
        <taxon>Pseudomonadati</taxon>
        <taxon>Thermodesulfobacteriota</taxon>
        <taxon>Desulfuromonadia</taxon>
        <taxon>Geobacterales</taxon>
        <taxon>Geobacteraceae</taxon>
        <taxon>Geotalea</taxon>
    </lineage>
</organism>